<dbReference type="Proteomes" id="UP000317648">
    <property type="component" value="Chromosome"/>
</dbReference>
<sequence>MSKTMRNVLLAVFLCGAAVLGCQTFSGRANPAWVADLEQADSLNLRTGEFSRKITEPKAIKRFREIYTKATWKPYVATLPFDLNKHTIEIYQKRTRLRLLAFTGDLWELEEDPNKESTVRTAELSDSDREWLETLFQTTPSS</sequence>
<name>A0A518DZ20_9BACT</name>
<organism evidence="1 2">
    <name type="scientific">Lignipirellula cremea</name>
    <dbReference type="NCBI Taxonomy" id="2528010"/>
    <lineage>
        <taxon>Bacteria</taxon>
        <taxon>Pseudomonadati</taxon>
        <taxon>Planctomycetota</taxon>
        <taxon>Planctomycetia</taxon>
        <taxon>Pirellulales</taxon>
        <taxon>Pirellulaceae</taxon>
        <taxon>Lignipirellula</taxon>
    </lineage>
</organism>
<keyword evidence="2" id="KW-1185">Reference proteome</keyword>
<protein>
    <recommendedName>
        <fullName evidence="3">Lipoprotein</fullName>
    </recommendedName>
</protein>
<evidence type="ECO:0000313" key="1">
    <source>
        <dbReference type="EMBL" id="QDU97074.1"/>
    </source>
</evidence>
<dbReference type="PROSITE" id="PS51257">
    <property type="entry name" value="PROKAR_LIPOPROTEIN"/>
    <property type="match status" value="1"/>
</dbReference>
<reference evidence="1 2" key="1">
    <citation type="submission" date="2019-02" db="EMBL/GenBank/DDBJ databases">
        <title>Deep-cultivation of Planctomycetes and their phenomic and genomic characterization uncovers novel biology.</title>
        <authorList>
            <person name="Wiegand S."/>
            <person name="Jogler M."/>
            <person name="Boedeker C."/>
            <person name="Pinto D."/>
            <person name="Vollmers J."/>
            <person name="Rivas-Marin E."/>
            <person name="Kohn T."/>
            <person name="Peeters S.H."/>
            <person name="Heuer A."/>
            <person name="Rast P."/>
            <person name="Oberbeckmann S."/>
            <person name="Bunk B."/>
            <person name="Jeske O."/>
            <person name="Meyerdierks A."/>
            <person name="Storesund J.E."/>
            <person name="Kallscheuer N."/>
            <person name="Luecker S."/>
            <person name="Lage O.M."/>
            <person name="Pohl T."/>
            <person name="Merkel B.J."/>
            <person name="Hornburger P."/>
            <person name="Mueller R.-W."/>
            <person name="Bruemmer F."/>
            <person name="Labrenz M."/>
            <person name="Spormann A.M."/>
            <person name="Op den Camp H."/>
            <person name="Overmann J."/>
            <person name="Amann R."/>
            <person name="Jetten M.S.M."/>
            <person name="Mascher T."/>
            <person name="Medema M.H."/>
            <person name="Devos D.P."/>
            <person name="Kaster A.-K."/>
            <person name="Ovreas L."/>
            <person name="Rohde M."/>
            <person name="Galperin M.Y."/>
            <person name="Jogler C."/>
        </authorList>
    </citation>
    <scope>NUCLEOTIDE SEQUENCE [LARGE SCALE GENOMIC DNA]</scope>
    <source>
        <strain evidence="1 2">Pla85_3_4</strain>
    </source>
</reference>
<dbReference type="AlphaFoldDB" id="A0A518DZ20"/>
<dbReference type="KEGG" id="lcre:Pla8534_49000"/>
<evidence type="ECO:0008006" key="3">
    <source>
        <dbReference type="Google" id="ProtNLM"/>
    </source>
</evidence>
<proteinExistence type="predicted"/>
<dbReference type="EMBL" id="CP036433">
    <property type="protein sequence ID" value="QDU97074.1"/>
    <property type="molecule type" value="Genomic_DNA"/>
</dbReference>
<gene>
    <name evidence="1" type="ORF">Pla8534_49000</name>
</gene>
<evidence type="ECO:0000313" key="2">
    <source>
        <dbReference type="Proteomes" id="UP000317648"/>
    </source>
</evidence>
<accession>A0A518DZ20</accession>